<dbReference type="AlphaFoldDB" id="A0A0H5CA57"/>
<dbReference type="PROSITE" id="PS50174">
    <property type="entry name" value="G_PATCH"/>
    <property type="match status" value="1"/>
</dbReference>
<protein>
    <recommendedName>
        <fullName evidence="4">Protein SQS1</fullName>
    </recommendedName>
</protein>
<dbReference type="GO" id="GO:0005634">
    <property type="term" value="C:nucleus"/>
    <property type="evidence" value="ECO:0007669"/>
    <property type="project" value="UniProtKB-SubCell"/>
</dbReference>
<feature type="region of interest" description="Disordered" evidence="9">
    <location>
        <begin position="227"/>
        <end position="249"/>
    </location>
</feature>
<evidence type="ECO:0000313" key="12">
    <source>
        <dbReference type="EMBL" id="CEP25127.1"/>
    </source>
</evidence>
<feature type="compositionally biased region" description="Basic residues" evidence="9">
    <location>
        <begin position="1"/>
        <end position="10"/>
    </location>
</feature>
<sequence length="748" mass="84580">MPKRGHRGGSRGRGQFRGGGHGRGRGRGRGRGGRGGYIGGKRGRSRGARSGGPGGFNDARHVLLDDLSGDPDVYIPVDSMRASAKRTRSGRSRLQDEAFTTEENVEKTMRLPLWKRPVEFVQSDQLSDTTNVTALKAQERERVEADGLADGVDQPPEDHLDVEVEAVEAGDVVAHSEIIKTKSAVSCDVGEPVLSDRVVPERPKKPTVQEKLRSLSNDKLFFVDETGSSSRIQTREEPLEPTQPVTGGPNTEFSPNLSIGHGHLSTQINGNGETVTQLPGDRNDFHVEPSEGDLYKSYQEYISNVMGTLFENDEDNEDDEDEVFAELDEDFEEEAKFMAEGVSKEEVADTSYMEQRTSASIQDGLTLKEKEPDDQEPEYGFLPEDYESFDHSLVDIFNIREGFQSSQYLMKSFRLTGSYDTHWIDRELFEDFLLENGMPEHRLNAYFKYVKAKLYPEEEEDDDMDDISFDDSDSEEVDEEEEAAIPSDEEGLADLINFTKKYDGLRDMEFETHTLKTKGKGRKKQLDVDSITGEFGDILQQQWANDRQHKREKRKNRDSNIAEEHATSVDLCLKYPYTIYVKDMRNELEEFLSDSVRKSLTFPPLDPHGNRTVQNMAHKFNMKSRKFGSGNKQHVVVIKNKRTYRTIPDYMGIDRFLHQRPVFNRTDQRRPRSEIDQEKSSRRGKPSKAHNREGDIVGANAPEISSDNFGRRLLVKMGWKAGQGLGLGNDGISEPVMAKVKNSKLGIR</sequence>
<evidence type="ECO:0000256" key="4">
    <source>
        <dbReference type="ARBA" id="ARBA00018964"/>
    </source>
</evidence>
<dbReference type="PANTHER" id="PTHR14195">
    <property type="entry name" value="G PATCH DOMAIN CONTAINING PROTEIN 2"/>
    <property type="match status" value="1"/>
</dbReference>
<dbReference type="GO" id="GO:0008380">
    <property type="term" value="P:RNA splicing"/>
    <property type="evidence" value="ECO:0007669"/>
    <property type="project" value="UniProtKB-KW"/>
</dbReference>
<dbReference type="GO" id="GO:0006397">
    <property type="term" value="P:mRNA processing"/>
    <property type="evidence" value="ECO:0007669"/>
    <property type="project" value="UniProtKB-KW"/>
</dbReference>
<dbReference type="SMART" id="SM00443">
    <property type="entry name" value="G_patch"/>
    <property type="match status" value="1"/>
</dbReference>
<evidence type="ECO:0000256" key="6">
    <source>
        <dbReference type="ARBA" id="ARBA00022664"/>
    </source>
</evidence>
<dbReference type="InterPro" id="IPR034082">
    <property type="entry name" value="R3H_G-patch"/>
</dbReference>
<comment type="subcellular location">
    <subcellularLocation>
        <location evidence="2">Cytoplasm</location>
    </subcellularLocation>
    <subcellularLocation>
        <location evidence="1">Nucleus</location>
    </subcellularLocation>
</comment>
<dbReference type="EMBL" id="CDQK01000007">
    <property type="protein sequence ID" value="CEP25127.1"/>
    <property type="molecule type" value="Genomic_DNA"/>
</dbReference>
<keyword evidence="5" id="KW-0963">Cytoplasm</keyword>
<keyword evidence="7" id="KW-0508">mRNA splicing</keyword>
<dbReference type="PROSITE" id="PS51061">
    <property type="entry name" value="R3H"/>
    <property type="match status" value="1"/>
</dbReference>
<keyword evidence="6" id="KW-0507">mRNA processing</keyword>
<evidence type="ECO:0000256" key="1">
    <source>
        <dbReference type="ARBA" id="ARBA00004123"/>
    </source>
</evidence>
<gene>
    <name evidence="12" type="ORF">BN1211_6127</name>
</gene>
<dbReference type="GO" id="GO:0005737">
    <property type="term" value="C:cytoplasm"/>
    <property type="evidence" value="ECO:0007669"/>
    <property type="project" value="UniProtKB-SubCell"/>
</dbReference>
<comment type="similarity">
    <text evidence="3">Belongs to the SQS1 family.</text>
</comment>
<proteinExistence type="inferred from homology"/>
<feature type="domain" description="R3H" evidence="11">
    <location>
        <begin position="578"/>
        <end position="641"/>
    </location>
</feature>
<name>A0A0H5CA57_CYBJN</name>
<evidence type="ECO:0000256" key="5">
    <source>
        <dbReference type="ARBA" id="ARBA00022490"/>
    </source>
</evidence>
<feature type="region of interest" description="Disordered" evidence="9">
    <location>
        <begin position="1"/>
        <end position="99"/>
    </location>
</feature>
<accession>A0A0H5CA57</accession>
<dbReference type="InterPro" id="IPR001374">
    <property type="entry name" value="R3H_dom"/>
</dbReference>
<dbReference type="CDD" id="cd02646">
    <property type="entry name" value="R3H_G-patch"/>
    <property type="match status" value="1"/>
</dbReference>
<dbReference type="InterPro" id="IPR000467">
    <property type="entry name" value="G_patch_dom"/>
</dbReference>
<organism evidence="12 13">
    <name type="scientific">Cyberlindnera jadinii (strain ATCC 18201 / CBS 1600 / BCRC 20928 / JCM 3617 / NBRC 0987 / NRRL Y-1542)</name>
    <name type="common">Torula yeast</name>
    <name type="synonym">Candida utilis</name>
    <dbReference type="NCBI Taxonomy" id="983966"/>
    <lineage>
        <taxon>Eukaryota</taxon>
        <taxon>Fungi</taxon>
        <taxon>Dikarya</taxon>
        <taxon>Ascomycota</taxon>
        <taxon>Saccharomycotina</taxon>
        <taxon>Saccharomycetes</taxon>
        <taxon>Phaffomycetales</taxon>
        <taxon>Phaffomycetaceae</taxon>
        <taxon>Cyberlindnera</taxon>
    </lineage>
</organism>
<dbReference type="SUPFAM" id="SSF82708">
    <property type="entry name" value="R3H domain"/>
    <property type="match status" value="1"/>
</dbReference>
<evidence type="ECO:0000256" key="7">
    <source>
        <dbReference type="ARBA" id="ARBA00023187"/>
    </source>
</evidence>
<feature type="region of interest" description="Disordered" evidence="9">
    <location>
        <begin position="542"/>
        <end position="561"/>
    </location>
</feature>
<feature type="region of interest" description="Disordered" evidence="9">
    <location>
        <begin position="458"/>
        <end position="486"/>
    </location>
</feature>
<feature type="region of interest" description="Disordered" evidence="9">
    <location>
        <begin position="661"/>
        <end position="702"/>
    </location>
</feature>
<reference evidence="13" key="1">
    <citation type="journal article" date="2015" name="J. Biotechnol.">
        <title>The structure of the Cyberlindnera jadinii genome and its relation to Candida utilis analyzed by the occurrence of single nucleotide polymorphisms.</title>
        <authorList>
            <person name="Rupp O."/>
            <person name="Brinkrolf K."/>
            <person name="Buerth C."/>
            <person name="Kunigo M."/>
            <person name="Schneider J."/>
            <person name="Jaenicke S."/>
            <person name="Goesmann A."/>
            <person name="Puehler A."/>
            <person name="Jaeger K.-E."/>
            <person name="Ernst J.F."/>
        </authorList>
    </citation>
    <scope>NUCLEOTIDE SEQUENCE [LARGE SCALE GENOMIC DNA]</scope>
    <source>
        <strain evidence="13">ATCC 18201 / CBS 1600 / BCRC 20928 / JCM 3617 / NBRC 0987 / NRRL Y-1542</strain>
    </source>
</reference>
<dbReference type="InterPro" id="IPR051189">
    <property type="entry name" value="Splicing_assoc_domain"/>
</dbReference>
<evidence type="ECO:0000259" key="10">
    <source>
        <dbReference type="PROSITE" id="PS50174"/>
    </source>
</evidence>
<keyword evidence="8" id="KW-0539">Nucleus</keyword>
<evidence type="ECO:0000313" key="13">
    <source>
        <dbReference type="Proteomes" id="UP000038830"/>
    </source>
</evidence>
<evidence type="ECO:0000256" key="2">
    <source>
        <dbReference type="ARBA" id="ARBA00004496"/>
    </source>
</evidence>
<evidence type="ECO:0000256" key="3">
    <source>
        <dbReference type="ARBA" id="ARBA00010306"/>
    </source>
</evidence>
<feature type="compositionally biased region" description="Basic and acidic residues" evidence="9">
    <location>
        <begin position="666"/>
        <end position="681"/>
    </location>
</feature>
<dbReference type="InterPro" id="IPR036867">
    <property type="entry name" value="R3H_dom_sf"/>
</dbReference>
<feature type="domain" description="G-patch" evidence="10">
    <location>
        <begin position="706"/>
        <end position="748"/>
    </location>
</feature>
<feature type="compositionally biased region" description="Basic residues" evidence="9">
    <location>
        <begin position="20"/>
        <end position="32"/>
    </location>
</feature>
<dbReference type="Pfam" id="PF01424">
    <property type="entry name" value="R3H"/>
    <property type="match status" value="1"/>
</dbReference>
<dbReference type="Gene3D" id="3.30.1370.50">
    <property type="entry name" value="R3H-like domain"/>
    <property type="match status" value="1"/>
</dbReference>
<evidence type="ECO:0000256" key="8">
    <source>
        <dbReference type="ARBA" id="ARBA00023242"/>
    </source>
</evidence>
<dbReference type="GO" id="GO:0003676">
    <property type="term" value="F:nucleic acid binding"/>
    <property type="evidence" value="ECO:0007669"/>
    <property type="project" value="UniProtKB-UniRule"/>
</dbReference>
<evidence type="ECO:0000259" key="11">
    <source>
        <dbReference type="PROSITE" id="PS51061"/>
    </source>
</evidence>
<dbReference type="Pfam" id="PF01585">
    <property type="entry name" value="G-patch"/>
    <property type="match status" value="1"/>
</dbReference>
<evidence type="ECO:0000256" key="9">
    <source>
        <dbReference type="SAM" id="MobiDB-lite"/>
    </source>
</evidence>
<dbReference type="Proteomes" id="UP000038830">
    <property type="component" value="Unassembled WGS sequence"/>
</dbReference>